<dbReference type="Pfam" id="PF01638">
    <property type="entry name" value="HxlR"/>
    <property type="match status" value="1"/>
</dbReference>
<feature type="domain" description="HTH hxlR-type" evidence="5">
    <location>
        <begin position="45"/>
        <end position="143"/>
    </location>
</feature>
<organism evidence="6">
    <name type="scientific">Caldiarchaeum subterraneum</name>
    <dbReference type="NCBI Taxonomy" id="311458"/>
    <lineage>
        <taxon>Archaea</taxon>
        <taxon>Nitrososphaerota</taxon>
        <taxon>Candidatus Caldarchaeales</taxon>
        <taxon>Candidatus Caldarchaeaceae</taxon>
        <taxon>Candidatus Caldarchaeum</taxon>
    </lineage>
</organism>
<sequence length="163" mass="18407">MKKRIQATPCRLHPASRSHKASILNSRRHIRHYMTEQKFEGEHVCPMVAAAKILGSMWSLVIINYLASGPKGFNELLRLIPMLNSKTLSRTLKSLQARGLVQRNIISVQPFSVSYSLTPMAEELTPILKAFRDWADKWLIQQKPPQTTTANKPTENGPLNCSS</sequence>
<comment type="caution">
    <text evidence="6">The sequence shown here is derived from an EMBL/GenBank/DDBJ whole genome shotgun (WGS) entry which is preliminary data.</text>
</comment>
<evidence type="ECO:0000313" key="6">
    <source>
        <dbReference type="EMBL" id="HHR40867.1"/>
    </source>
</evidence>
<evidence type="ECO:0000256" key="1">
    <source>
        <dbReference type="ARBA" id="ARBA00023015"/>
    </source>
</evidence>
<dbReference type="InterPro" id="IPR036390">
    <property type="entry name" value="WH_DNA-bd_sf"/>
</dbReference>
<keyword evidence="1" id="KW-0805">Transcription regulation</keyword>
<evidence type="ECO:0000256" key="4">
    <source>
        <dbReference type="SAM" id="MobiDB-lite"/>
    </source>
</evidence>
<accession>A0A7C5U7G4</accession>
<dbReference type="PANTHER" id="PTHR33204">
    <property type="entry name" value="TRANSCRIPTIONAL REGULATOR, MARR FAMILY"/>
    <property type="match status" value="1"/>
</dbReference>
<dbReference type="EMBL" id="DRXS01000188">
    <property type="protein sequence ID" value="HHR40867.1"/>
    <property type="molecule type" value="Genomic_DNA"/>
</dbReference>
<evidence type="ECO:0000259" key="5">
    <source>
        <dbReference type="PROSITE" id="PS51118"/>
    </source>
</evidence>
<protein>
    <submittedName>
        <fullName evidence="6">Transcriptional regulator</fullName>
    </submittedName>
</protein>
<name>A0A7C5U7G4_CALS0</name>
<gene>
    <name evidence="6" type="ORF">ENM42_03455</name>
</gene>
<dbReference type="SUPFAM" id="SSF46785">
    <property type="entry name" value="Winged helix' DNA-binding domain"/>
    <property type="match status" value="1"/>
</dbReference>
<dbReference type="InterPro" id="IPR036388">
    <property type="entry name" value="WH-like_DNA-bd_sf"/>
</dbReference>
<keyword evidence="2" id="KW-0238">DNA-binding</keyword>
<dbReference type="AlphaFoldDB" id="A0A7C5U7G4"/>
<reference evidence="6" key="1">
    <citation type="journal article" date="2020" name="mSystems">
        <title>Genome- and Community-Level Interaction Insights into Carbon Utilization and Element Cycling Functions of Hydrothermarchaeota in Hydrothermal Sediment.</title>
        <authorList>
            <person name="Zhou Z."/>
            <person name="Liu Y."/>
            <person name="Xu W."/>
            <person name="Pan J."/>
            <person name="Luo Z.H."/>
            <person name="Li M."/>
        </authorList>
    </citation>
    <scope>NUCLEOTIDE SEQUENCE [LARGE SCALE GENOMIC DNA]</scope>
    <source>
        <strain evidence="6">SpSt-1084</strain>
    </source>
</reference>
<dbReference type="CDD" id="cd00090">
    <property type="entry name" value="HTH_ARSR"/>
    <property type="match status" value="1"/>
</dbReference>
<dbReference type="PROSITE" id="PS51118">
    <property type="entry name" value="HTH_HXLR"/>
    <property type="match status" value="1"/>
</dbReference>
<dbReference type="InterPro" id="IPR002577">
    <property type="entry name" value="HTH_HxlR"/>
</dbReference>
<dbReference type="GO" id="GO:0003677">
    <property type="term" value="F:DNA binding"/>
    <property type="evidence" value="ECO:0007669"/>
    <property type="project" value="UniProtKB-KW"/>
</dbReference>
<dbReference type="Gene3D" id="1.10.10.10">
    <property type="entry name" value="Winged helix-like DNA-binding domain superfamily/Winged helix DNA-binding domain"/>
    <property type="match status" value="1"/>
</dbReference>
<dbReference type="PANTHER" id="PTHR33204:SF18">
    <property type="entry name" value="TRANSCRIPTIONAL REGULATORY PROTEIN"/>
    <property type="match status" value="1"/>
</dbReference>
<proteinExistence type="predicted"/>
<evidence type="ECO:0000256" key="2">
    <source>
        <dbReference type="ARBA" id="ARBA00023125"/>
    </source>
</evidence>
<feature type="region of interest" description="Disordered" evidence="4">
    <location>
        <begin position="143"/>
        <end position="163"/>
    </location>
</feature>
<evidence type="ECO:0000256" key="3">
    <source>
        <dbReference type="ARBA" id="ARBA00023163"/>
    </source>
</evidence>
<dbReference type="InterPro" id="IPR011991">
    <property type="entry name" value="ArsR-like_HTH"/>
</dbReference>
<keyword evidence="3" id="KW-0804">Transcription</keyword>